<dbReference type="AlphaFoldDB" id="A0A0T5XB57"/>
<dbReference type="Proteomes" id="UP000005273">
    <property type="component" value="Unassembled WGS sequence"/>
</dbReference>
<dbReference type="PANTHER" id="PTHR43854:SF1">
    <property type="entry name" value="INDOLEPYRUVATE OXIDOREDUCTASE SUBUNIT IORB"/>
    <property type="match status" value="1"/>
</dbReference>
<keyword evidence="4" id="KW-1185">Reference proteome</keyword>
<dbReference type="SUPFAM" id="SSF53323">
    <property type="entry name" value="Pyruvate-ferredoxin oxidoreductase, PFOR, domain III"/>
    <property type="match status" value="1"/>
</dbReference>
<organism evidence="3 4">
    <name type="scientific">Acetomicrobium hydrogeniformans ATCC BAA-1850</name>
    <dbReference type="NCBI Taxonomy" id="592015"/>
    <lineage>
        <taxon>Bacteria</taxon>
        <taxon>Thermotogati</taxon>
        <taxon>Synergistota</taxon>
        <taxon>Synergistia</taxon>
        <taxon>Synergistales</taxon>
        <taxon>Acetomicrobiaceae</taxon>
        <taxon>Acetomicrobium</taxon>
    </lineage>
</organism>
<dbReference type="InterPro" id="IPR019752">
    <property type="entry name" value="Pyrv/ketoisovalerate_OxRed_cat"/>
</dbReference>
<dbReference type="Pfam" id="PF01558">
    <property type="entry name" value="POR"/>
    <property type="match status" value="1"/>
</dbReference>
<evidence type="ECO:0000313" key="4">
    <source>
        <dbReference type="Proteomes" id="UP000005273"/>
    </source>
</evidence>
<dbReference type="eggNOG" id="COG1014">
    <property type="taxonomic scope" value="Bacteria"/>
</dbReference>
<dbReference type="PANTHER" id="PTHR43854">
    <property type="entry name" value="INDOLEPYRUVATE OXIDOREDUCTASE SUBUNIT IORB"/>
    <property type="match status" value="1"/>
</dbReference>
<sequence>MQYIIVGLGGQGILFASRVLGEIAIKRGENVIGSEVHGMAQRGGSVISHFKVGSYKSPLISAGDADVLLAFDQNEAIRNLHFLKNGGYGIINVHKMEVFQNESLKKYLTKRNISTFLLKGYEILNEHMKGNYLFLNVLILGATGALNLGGISFDEVKDAVSKLSPAKFLDDNMKALDLGKMATHES</sequence>
<reference evidence="4" key="1">
    <citation type="submission" date="2012-09" db="EMBL/GenBank/DDBJ databases">
        <authorList>
            <person name="Weinstock G."/>
            <person name="Sodergren E."/>
            <person name="Clifton S."/>
            <person name="Fulton L."/>
            <person name="Fulton B."/>
            <person name="Courtney L."/>
            <person name="Fronick C."/>
            <person name="Harrison M."/>
            <person name="Strong C."/>
            <person name="Farmer C."/>
            <person name="Delehaunty K."/>
            <person name="Markovic C."/>
            <person name="Hall O."/>
            <person name="Minx P."/>
            <person name="Tomlinson C."/>
            <person name="Mitreva M."/>
            <person name="Nelson J."/>
            <person name="Hou S."/>
            <person name="Wollam A."/>
            <person name="Pepin K.H."/>
            <person name="Johnson M."/>
            <person name="Bhonagiri V."/>
            <person name="Nash W.E."/>
            <person name="Suruliraj S."/>
            <person name="Warren W."/>
            <person name="Chinwalla A."/>
            <person name="Mardis E.R."/>
            <person name="Wilson R.K."/>
        </authorList>
    </citation>
    <scope>NUCLEOTIDE SEQUENCE [LARGE SCALE GENOMIC DNA]</scope>
    <source>
        <strain evidence="4">OS1</strain>
    </source>
</reference>
<accession>A0A0T5XB57</accession>
<protein>
    <submittedName>
        <fullName evidence="3">Putative indolepyruvate ferredoxin oxidoreductase, beta subunit</fullName>
    </submittedName>
</protein>
<dbReference type="InterPro" id="IPR002869">
    <property type="entry name" value="Pyrv_flavodox_OxRed_cen"/>
</dbReference>
<feature type="domain" description="Pyruvate/ketoisovalerate oxidoreductase catalytic" evidence="2">
    <location>
        <begin position="9"/>
        <end position="179"/>
    </location>
</feature>
<comment type="caution">
    <text evidence="3">The sequence shown here is derived from an EMBL/GenBank/DDBJ whole genome shotgun (WGS) entry which is preliminary data.</text>
</comment>
<dbReference type="OrthoDB" id="9789125at2"/>
<dbReference type="EMBL" id="ACJX03000001">
    <property type="protein sequence ID" value="KRT35584.1"/>
    <property type="molecule type" value="Genomic_DNA"/>
</dbReference>
<evidence type="ECO:0000259" key="2">
    <source>
        <dbReference type="Pfam" id="PF01558"/>
    </source>
</evidence>
<dbReference type="Gene3D" id="3.40.920.10">
    <property type="entry name" value="Pyruvate-ferredoxin oxidoreductase, PFOR, domain III"/>
    <property type="match status" value="1"/>
</dbReference>
<evidence type="ECO:0000313" key="3">
    <source>
        <dbReference type="EMBL" id="KRT35584.1"/>
    </source>
</evidence>
<gene>
    <name evidence="3" type="ORF">HMPREF1705_02818</name>
</gene>
<dbReference type="RefSeq" id="WP_009201711.1">
    <property type="nucleotide sequence ID" value="NZ_ACJX03000001.1"/>
</dbReference>
<keyword evidence="3" id="KW-0670">Pyruvate</keyword>
<keyword evidence="1" id="KW-0560">Oxidoreductase</keyword>
<name>A0A0T5XB57_9BACT</name>
<dbReference type="GO" id="GO:0016903">
    <property type="term" value="F:oxidoreductase activity, acting on the aldehyde or oxo group of donors"/>
    <property type="evidence" value="ECO:0007669"/>
    <property type="project" value="InterPro"/>
</dbReference>
<evidence type="ECO:0000256" key="1">
    <source>
        <dbReference type="ARBA" id="ARBA00023002"/>
    </source>
</evidence>
<proteinExistence type="predicted"/>
<dbReference type="STRING" id="592015.HMPREF1705_02818"/>
<dbReference type="InterPro" id="IPR052198">
    <property type="entry name" value="IorB_Oxidoreductase"/>
</dbReference>